<dbReference type="AlphaFoldDB" id="A0A0J9SJF2"/>
<protein>
    <submittedName>
        <fullName evidence="1">Uncharacterized protein</fullName>
    </submittedName>
</protein>
<organism evidence="1 2">
    <name type="scientific">Plasmodium vivax India VII</name>
    <dbReference type="NCBI Taxonomy" id="1077284"/>
    <lineage>
        <taxon>Eukaryota</taxon>
        <taxon>Sar</taxon>
        <taxon>Alveolata</taxon>
        <taxon>Apicomplexa</taxon>
        <taxon>Aconoidasida</taxon>
        <taxon>Haemosporida</taxon>
        <taxon>Plasmodiidae</taxon>
        <taxon>Plasmodium</taxon>
        <taxon>Plasmodium (Plasmodium)</taxon>
    </lineage>
</organism>
<dbReference type="Proteomes" id="UP000053562">
    <property type="component" value="Unassembled WGS sequence"/>
</dbReference>
<proteinExistence type="predicted"/>
<reference evidence="1 2" key="1">
    <citation type="submission" date="2011-08" db="EMBL/GenBank/DDBJ databases">
        <title>The Genome Sequence of Plasmodium vivax India VII.</title>
        <authorList>
            <consortium name="The Broad Institute Genome Sequencing Platform"/>
            <consortium name="The Broad Institute Genome Sequencing Center for Infectious Disease"/>
            <person name="Neafsey D."/>
            <person name="Carlton J."/>
            <person name="Barnwell J."/>
            <person name="Collins W."/>
            <person name="Escalante A."/>
            <person name="Mullikin J."/>
            <person name="Saul A."/>
            <person name="Guigo R."/>
            <person name="Camara F."/>
            <person name="Young S.K."/>
            <person name="Zeng Q."/>
            <person name="Gargeya S."/>
            <person name="Fitzgerald M."/>
            <person name="Haas B."/>
            <person name="Abouelleil A."/>
            <person name="Alvarado L."/>
            <person name="Arachchi H.M."/>
            <person name="Berlin A."/>
            <person name="Brown A."/>
            <person name="Chapman S.B."/>
            <person name="Chen Z."/>
            <person name="Dunbar C."/>
            <person name="Freedman E."/>
            <person name="Gearin G."/>
            <person name="Gellesch M."/>
            <person name="Goldberg J."/>
            <person name="Griggs A."/>
            <person name="Gujja S."/>
            <person name="Heiman D."/>
            <person name="Howarth C."/>
            <person name="Larson L."/>
            <person name="Lui A."/>
            <person name="MacDonald P.J.P."/>
            <person name="Montmayeur A."/>
            <person name="Murphy C."/>
            <person name="Neiman D."/>
            <person name="Pearson M."/>
            <person name="Priest M."/>
            <person name="Roberts A."/>
            <person name="Saif S."/>
            <person name="Shea T."/>
            <person name="Shenoy N."/>
            <person name="Sisk P."/>
            <person name="Stolte C."/>
            <person name="Sykes S."/>
            <person name="Wortman J."/>
            <person name="Nusbaum C."/>
            <person name="Birren B."/>
        </authorList>
    </citation>
    <scope>NUCLEOTIDE SEQUENCE [LARGE SCALE GENOMIC DNA]</scope>
    <source>
        <strain evidence="1 2">India VII</strain>
    </source>
</reference>
<gene>
    <name evidence="1" type="ORF">PVIIG_02516</name>
</gene>
<evidence type="ECO:0000313" key="2">
    <source>
        <dbReference type="Proteomes" id="UP000053562"/>
    </source>
</evidence>
<dbReference type="EMBL" id="KQ234166">
    <property type="protein sequence ID" value="KMZ82731.1"/>
    <property type="molecule type" value="Genomic_DNA"/>
</dbReference>
<evidence type="ECO:0000313" key="1">
    <source>
        <dbReference type="EMBL" id="KMZ82731.1"/>
    </source>
</evidence>
<accession>A0A0J9SJF2</accession>
<sequence length="93" mass="10964">MQNSGTDERAINHMCTIWADKKDMNAEGRTFEDRKLREVPYLSRYVILEQFRKKPRYMDECPGGHPQEGLRIQLLRPNQVQAHLQPLRQAEQG</sequence>
<name>A0A0J9SJF2_PLAVI</name>